<protein>
    <recommendedName>
        <fullName evidence="2">MYM-type domain-containing protein</fullName>
    </recommendedName>
</protein>
<evidence type="ECO:0000313" key="1">
    <source>
        <dbReference type="EMBL" id="QOR60501.1"/>
    </source>
</evidence>
<accession>A0A7S6NYI2</accession>
<sequence>MPYKHDERRNKFHTSGNFCSWSCMKTYAIDKYGCNRGGLICGNMVMMRRKLYDKIGPIKRAPHRQKLKVFGGDMTIEQFRENAVVDEDTPNEIETEPVREIVIPISDNKSKMKDIKSATGKNETLRLKREKPLKRNENNLESVLGLVIKTKS</sequence>
<dbReference type="EMBL" id="MK522038">
    <property type="protein sequence ID" value="QOR60501.1"/>
    <property type="molecule type" value="Genomic_DNA"/>
</dbReference>
<organism evidence="1">
    <name type="scientific">Bathycoccus sp. RCC716 virus 2</name>
    <dbReference type="NCBI Taxonomy" id="2530039"/>
    <lineage>
        <taxon>Viruses</taxon>
        <taxon>Varidnaviria</taxon>
        <taxon>Bamfordvirae</taxon>
        <taxon>Nucleocytoviricota</taxon>
        <taxon>Megaviricetes</taxon>
        <taxon>Algavirales</taxon>
        <taxon>Phycodnaviridae</taxon>
        <taxon>Prasinovirus</taxon>
    </lineage>
</organism>
<reference evidence="1" key="1">
    <citation type="submission" date="2019-02" db="EMBL/GenBank/DDBJ databases">
        <authorList>
            <person name="Bachy C."/>
            <person name="Yung C.-M."/>
            <person name="Roux S."/>
            <person name="Sullivan M.B."/>
            <person name="Worden A.Z."/>
        </authorList>
    </citation>
    <scope>NUCLEOTIDE SEQUENCE</scope>
    <source>
        <strain evidence="1">BII-V2</strain>
    </source>
</reference>
<name>A0A7S6NYI2_9PHYC</name>
<evidence type="ECO:0008006" key="2">
    <source>
        <dbReference type="Google" id="ProtNLM"/>
    </source>
</evidence>
<proteinExistence type="predicted"/>